<gene>
    <name evidence="1" type="ORF">G8770_19220</name>
</gene>
<organism evidence="1 2">
    <name type="scientific">Pseudomaricurvus hydrocarbonicus</name>
    <dbReference type="NCBI Taxonomy" id="1470433"/>
    <lineage>
        <taxon>Bacteria</taxon>
        <taxon>Pseudomonadati</taxon>
        <taxon>Pseudomonadota</taxon>
        <taxon>Gammaproteobacteria</taxon>
        <taxon>Cellvibrionales</taxon>
        <taxon>Cellvibrionaceae</taxon>
        <taxon>Pseudomaricurvus</taxon>
    </lineage>
</organism>
<sequence length="242" mass="28127">MDTRKLKPLYEFMIANREFNRSLQNRNYKSIINPHVKTEDKVISLLYQIANTQSQPKIDKLVNFYKSLYEDISCLNSFSEFIQKLSGQSGNSFSELFIALKKQDGWGDKTSALFVKSIFHLHNGEYDSSLKFWNDVPTKLEGGDSFKLPVDAVIMHIFREIGLDNPTFSKINSLLSKHYESAEIEVWDDLWFWGFITQRGSGINRDLIWNENKYWAIENSSKCIIEIAQIKEKASEFINIIS</sequence>
<dbReference type="RefSeq" id="WP_167190876.1">
    <property type="nucleotide sequence ID" value="NZ_JAAONZ010000019.1"/>
</dbReference>
<comment type="caution">
    <text evidence="1">The sequence shown here is derived from an EMBL/GenBank/DDBJ whole genome shotgun (WGS) entry which is preliminary data.</text>
</comment>
<name>A0A9E5T436_9GAMM</name>
<evidence type="ECO:0000313" key="1">
    <source>
        <dbReference type="EMBL" id="NHO67683.1"/>
    </source>
</evidence>
<protein>
    <submittedName>
        <fullName evidence="1">Uncharacterized protein</fullName>
    </submittedName>
</protein>
<accession>A0A9E5T436</accession>
<reference evidence="1" key="1">
    <citation type="submission" date="2020-03" db="EMBL/GenBank/DDBJ databases">
        <authorList>
            <person name="Guo F."/>
        </authorList>
    </citation>
    <scope>NUCLEOTIDE SEQUENCE</scope>
    <source>
        <strain evidence="1">JCM 30134</strain>
    </source>
</reference>
<dbReference type="AlphaFoldDB" id="A0A9E5T436"/>
<evidence type="ECO:0000313" key="2">
    <source>
        <dbReference type="Proteomes" id="UP000787472"/>
    </source>
</evidence>
<proteinExistence type="predicted"/>
<dbReference type="Proteomes" id="UP000787472">
    <property type="component" value="Unassembled WGS sequence"/>
</dbReference>
<dbReference type="EMBL" id="JAAONZ010000019">
    <property type="protein sequence ID" value="NHO67683.1"/>
    <property type="molecule type" value="Genomic_DNA"/>
</dbReference>
<keyword evidence="2" id="KW-1185">Reference proteome</keyword>